<feature type="transmembrane region" description="Helical" evidence="11">
    <location>
        <begin position="367"/>
        <end position="387"/>
    </location>
</feature>
<comment type="subcellular location">
    <subcellularLocation>
        <location evidence="1">Membrane</location>
        <topology evidence="1">Multi-pass membrane protein</topology>
    </subcellularLocation>
</comment>
<dbReference type="EMBL" id="CP063136">
    <property type="protein sequence ID" value="QOU21728.1"/>
    <property type="molecule type" value="Genomic_DNA"/>
</dbReference>
<dbReference type="PANTHER" id="PTHR48022:SF5">
    <property type="entry name" value="ALPHA-GLUCOSIDES PERMEASE MPH2-RELATED"/>
    <property type="match status" value="1"/>
</dbReference>
<reference evidence="13" key="1">
    <citation type="submission" date="2020-10" db="EMBL/GenBank/DDBJ databases">
        <authorList>
            <person name="Palmer J.M."/>
        </authorList>
    </citation>
    <scope>NUCLEOTIDE SEQUENCE</scope>
    <source>
        <strain evidence="13">UCD 2041</strain>
    </source>
</reference>
<dbReference type="InterPro" id="IPR005828">
    <property type="entry name" value="MFS_sugar_transport-like"/>
</dbReference>
<feature type="region of interest" description="Disordered" evidence="10">
    <location>
        <begin position="1"/>
        <end position="21"/>
    </location>
</feature>
<evidence type="ECO:0000256" key="9">
    <source>
        <dbReference type="RuleBase" id="RU003346"/>
    </source>
</evidence>
<dbReference type="GO" id="GO:0005351">
    <property type="term" value="F:carbohydrate:proton symporter activity"/>
    <property type="evidence" value="ECO:0007669"/>
    <property type="project" value="TreeGrafter"/>
</dbReference>
<feature type="transmembrane region" description="Helical" evidence="11">
    <location>
        <begin position="333"/>
        <end position="355"/>
    </location>
</feature>
<dbReference type="OrthoDB" id="6612291at2759"/>
<dbReference type="Proteomes" id="UP000663131">
    <property type="component" value="Chromosome 8"/>
</dbReference>
<dbReference type="FunFam" id="1.20.1250.20:FF:000254">
    <property type="entry name" value="MAL31p Maltose permease"/>
    <property type="match status" value="1"/>
</dbReference>
<evidence type="ECO:0000256" key="1">
    <source>
        <dbReference type="ARBA" id="ARBA00004141"/>
    </source>
</evidence>
<feature type="domain" description="Major facilitator superfamily (MFS) profile" evidence="12">
    <location>
        <begin position="72"/>
        <end position="519"/>
    </location>
</feature>
<dbReference type="AlphaFoldDB" id="A0A871RD89"/>
<dbReference type="GO" id="GO:0016020">
    <property type="term" value="C:membrane"/>
    <property type="evidence" value="ECO:0007669"/>
    <property type="project" value="UniProtKB-SubCell"/>
</dbReference>
<evidence type="ECO:0000313" key="14">
    <source>
        <dbReference type="Proteomes" id="UP000663131"/>
    </source>
</evidence>
<protein>
    <recommendedName>
        <fullName evidence="12">Major facilitator superfamily (MFS) profile domain-containing protein</fullName>
    </recommendedName>
</protein>
<dbReference type="PROSITE" id="PS50850">
    <property type="entry name" value="MFS"/>
    <property type="match status" value="1"/>
</dbReference>
<evidence type="ECO:0000259" key="12">
    <source>
        <dbReference type="PROSITE" id="PS50850"/>
    </source>
</evidence>
<accession>A0A871RD89</accession>
<feature type="transmembrane region" description="Helical" evidence="11">
    <location>
        <begin position="394"/>
        <end position="417"/>
    </location>
</feature>
<name>A0A871RD89_DEKBR</name>
<dbReference type="InterPro" id="IPR005829">
    <property type="entry name" value="Sugar_transporter_CS"/>
</dbReference>
<feature type="transmembrane region" description="Helical" evidence="11">
    <location>
        <begin position="147"/>
        <end position="166"/>
    </location>
</feature>
<dbReference type="InterPro" id="IPR036259">
    <property type="entry name" value="MFS_trans_sf"/>
</dbReference>
<evidence type="ECO:0000256" key="4">
    <source>
        <dbReference type="ARBA" id="ARBA00022597"/>
    </source>
</evidence>
<dbReference type="PROSITE" id="PS00217">
    <property type="entry name" value="SUGAR_TRANSPORT_2"/>
    <property type="match status" value="1"/>
</dbReference>
<dbReference type="GeneID" id="64573379"/>
<dbReference type="NCBIfam" id="TIGR00879">
    <property type="entry name" value="SP"/>
    <property type="match status" value="1"/>
</dbReference>
<evidence type="ECO:0000256" key="3">
    <source>
        <dbReference type="ARBA" id="ARBA00022448"/>
    </source>
</evidence>
<keyword evidence="5 11" id="KW-0812">Transmembrane</keyword>
<dbReference type="InterPro" id="IPR003663">
    <property type="entry name" value="Sugar/inositol_transpt"/>
</dbReference>
<dbReference type="InterPro" id="IPR050360">
    <property type="entry name" value="MFS_Sugar_Transporters"/>
</dbReference>
<dbReference type="Gene3D" id="1.20.1250.20">
    <property type="entry name" value="MFS general substrate transporter like domains"/>
    <property type="match status" value="1"/>
</dbReference>
<keyword evidence="7 11" id="KW-0472">Membrane</keyword>
<keyword evidence="6 11" id="KW-1133">Transmembrane helix</keyword>
<comment type="similarity">
    <text evidence="2 9">Belongs to the major facilitator superfamily. Sugar transporter (TC 2.A.1.1) family.</text>
</comment>
<evidence type="ECO:0000256" key="5">
    <source>
        <dbReference type="ARBA" id="ARBA00022692"/>
    </source>
</evidence>
<evidence type="ECO:0000256" key="11">
    <source>
        <dbReference type="SAM" id="Phobius"/>
    </source>
</evidence>
<dbReference type="PANTHER" id="PTHR48022">
    <property type="entry name" value="PLASTIDIC GLUCOSE TRANSPORTER 4"/>
    <property type="match status" value="1"/>
</dbReference>
<dbReference type="RefSeq" id="XP_041138221.1">
    <property type="nucleotide sequence ID" value="XM_041280007.1"/>
</dbReference>
<evidence type="ECO:0000256" key="8">
    <source>
        <dbReference type="ARBA" id="ARBA00026248"/>
    </source>
</evidence>
<feature type="transmembrane region" description="Helical" evidence="11">
    <location>
        <begin position="469"/>
        <end position="485"/>
    </location>
</feature>
<gene>
    <name evidence="13" type="ORF">BRETT_001454</name>
</gene>
<keyword evidence="4" id="KW-0762">Sugar transport</keyword>
<dbReference type="KEGG" id="bbrx:BRETT_001454"/>
<feature type="transmembrane region" description="Helical" evidence="11">
    <location>
        <begin position="497"/>
        <end position="513"/>
    </location>
</feature>
<dbReference type="GO" id="GO:0000023">
    <property type="term" value="P:maltose metabolic process"/>
    <property type="evidence" value="ECO:0007669"/>
    <property type="project" value="UniProtKB-KW"/>
</dbReference>
<feature type="transmembrane region" description="Helical" evidence="11">
    <location>
        <begin position="245"/>
        <end position="268"/>
    </location>
</feature>
<feature type="transmembrane region" description="Helical" evidence="11">
    <location>
        <begin position="172"/>
        <end position="194"/>
    </location>
</feature>
<keyword evidence="3 9" id="KW-0813">Transport</keyword>
<evidence type="ECO:0000256" key="2">
    <source>
        <dbReference type="ARBA" id="ARBA00010992"/>
    </source>
</evidence>
<proteinExistence type="inferred from homology"/>
<evidence type="ECO:0000256" key="6">
    <source>
        <dbReference type="ARBA" id="ARBA00022989"/>
    </source>
</evidence>
<dbReference type="Pfam" id="PF00083">
    <property type="entry name" value="Sugar_tr"/>
    <property type="match status" value="1"/>
</dbReference>
<dbReference type="SUPFAM" id="SSF103473">
    <property type="entry name" value="MFS general substrate transporter"/>
    <property type="match status" value="1"/>
</dbReference>
<organism evidence="13 14">
    <name type="scientific">Dekkera bruxellensis</name>
    <name type="common">Brettanomyces custersii</name>
    <dbReference type="NCBI Taxonomy" id="5007"/>
    <lineage>
        <taxon>Eukaryota</taxon>
        <taxon>Fungi</taxon>
        <taxon>Dikarya</taxon>
        <taxon>Ascomycota</taxon>
        <taxon>Saccharomycotina</taxon>
        <taxon>Pichiomycetes</taxon>
        <taxon>Pichiales</taxon>
        <taxon>Pichiaceae</taxon>
        <taxon>Brettanomyces</taxon>
    </lineage>
</organism>
<evidence type="ECO:0000256" key="7">
    <source>
        <dbReference type="ARBA" id="ARBA00023136"/>
    </source>
</evidence>
<reference evidence="13" key="2">
    <citation type="journal article" name="BMC Genomics">
        <title>New genome assemblies reveal patterns of domestication and adaptation across Brettanomyces (Dekkera) species.</title>
        <authorList>
            <person name="Roach M.J."/>
            <person name="Borneman A.R."/>
        </authorList>
    </citation>
    <scope>NUCLEOTIDE SEQUENCE</scope>
    <source>
        <strain evidence="13">UCD 2041</strain>
    </source>
</reference>
<sequence>MTTNEENDSSSSQLDIDKGKDEQLEFSVPSNIDDEIIARFIGASDQVKEGEKDEKEMGFKKAFSTYPKSAIWSVVISSGIIMEGYDTCLSMIALPIFCERFGVWNPKSQVWEIPAKWQSAMGMCANVGEIIGLQIAGTVADRFGYRYTLIGSLFSLAVFIFLIFFAKSLGMICAGQILCGIPWGFFQTLAVSYASEVCPMTMRFYLTSYVNVCWLLGQLFGSGIMKNSQDNLAHSDMGWRLPYGLMWIWPVPIAIAIFCAPESPWWLVKKNRVSKAAHSLSRLLTIKDPDQKEIVIDTMLKRMKFTSDKEEADGDIGSYRECFSKKHIRRTRIASMVWIGQMLTGCGLMGSSTYFYEKAGLSTSYSFDFSIIQYCIGIIGAIVSWFVSNNLGRATLYIWGTFCQGVLLWIMGILGFVKQTNAVRWTCGSILLVLSFVYDCTVGPVTYCIVTEIPSGRVRTKTVIIARNLYNLFGIFDAFMVPYQLNSTQWNWGAKSGLFWAAFATIWFVWGLFDLPETKGRTFADIDQLFEEKVSARKFKSTVVDPFNNAKMLQQFDREKLNELANIRADRDIEDSKVDIEKEGDK</sequence>
<evidence type="ECO:0000313" key="13">
    <source>
        <dbReference type="EMBL" id="QOU21728.1"/>
    </source>
</evidence>
<keyword evidence="8" id="KW-0462">Maltose metabolism</keyword>
<feature type="transmembrane region" description="Helical" evidence="11">
    <location>
        <begin position="206"/>
        <end position="225"/>
    </location>
</feature>
<dbReference type="InterPro" id="IPR020846">
    <property type="entry name" value="MFS_dom"/>
</dbReference>
<feature type="transmembrane region" description="Helical" evidence="11">
    <location>
        <begin position="429"/>
        <end position="449"/>
    </location>
</feature>
<evidence type="ECO:0000256" key="10">
    <source>
        <dbReference type="SAM" id="MobiDB-lite"/>
    </source>
</evidence>